<feature type="domain" description="Cation-transporting P-type ATPase N-terminal" evidence="10">
    <location>
        <begin position="673"/>
        <end position="743"/>
    </location>
</feature>
<dbReference type="Proteomes" id="UP001500307">
    <property type="component" value="Unassembled WGS sequence"/>
</dbReference>
<keyword evidence="6" id="KW-1133">Transmembrane helix</keyword>
<dbReference type="SFLD" id="SFLDF00027">
    <property type="entry name" value="p-type_atpase"/>
    <property type="match status" value="1"/>
</dbReference>
<dbReference type="SUPFAM" id="SSF81653">
    <property type="entry name" value="Calcium ATPase, transduction domain A"/>
    <property type="match status" value="1"/>
</dbReference>
<evidence type="ECO:0000256" key="3">
    <source>
        <dbReference type="ARBA" id="ARBA00022741"/>
    </source>
</evidence>
<reference evidence="12" key="1">
    <citation type="journal article" date="2019" name="Int. J. Syst. Evol. Microbiol.">
        <title>The Global Catalogue of Microorganisms (GCM) 10K type strain sequencing project: providing services to taxonomists for standard genome sequencing and annotation.</title>
        <authorList>
            <consortium name="The Broad Institute Genomics Platform"/>
            <consortium name="The Broad Institute Genome Sequencing Center for Infectious Disease"/>
            <person name="Wu L."/>
            <person name="Ma J."/>
        </authorList>
    </citation>
    <scope>NUCLEOTIDE SEQUENCE [LARGE SCALE GENOMIC DNA]</scope>
    <source>
        <strain evidence="12">JCM 3175</strain>
    </source>
</reference>
<dbReference type="PRINTS" id="PR00120">
    <property type="entry name" value="HATPASE"/>
</dbReference>
<sequence>MTALGRVAGRLLPPVGVPDAVTHAVRTVATAVPDAARTVASALPDAARAATSAVPGGAAVRDAVGRVAVPEPVSGAASSVGAGAARLARLAGLTRRRVWSRHGRHHIEVHGVCQEGGDRLARQVEQALERMPGVAWARVNAPSGRVVVAVEEPKPPLRDLIATVSRIERVCPYEPDPEVAPPQPPEEGPRTPRTLGALASDALGLTISAATRILPFTPAPGEVAGFLTAIDLHPKLHALADRGLRADPRAELLFPLVEAVAQGLAGGWTGIVLDGVQRVVQWGEARAQLAAWSKAEPRLTGDPERAVARVPDGERPCPVPDGPAERYVTRMLAAGAVAGAAAVPVAGPKRAAALALSALPKAPGSGREGYAAQLGRMLARRGVIAMDRSVLRKLDRIDTVLLDAAVLGSDRGVLADLAPLPGADTGQVAARAFALFDPAAPDEMREADGWRLGPLDRVGADDPGDTPDSRRLRDGGGTLLGLAEGDTLAAVLRVEPAPAPGVDALPTAARQAGLRLVVAGDGEGRYDFADAVLPGGPHLAESVRALQRDGAVVLLVSGDRPALGAADCGLGVAAPDDLPPWGAHLLVGPDLRVPALIIEAAGVARRMTGQNLRLALAGSGLAALGAFTADRQQLPGRALAAVNGAAALAFAHGVWRARRLPDPTRQATPTVTAWHLMPVETVLRQLDTRPDGLSAAEATRRHGTAGTETVRPSGLLRAFVDELANPLTPVLAAGAVLSATFGSLVDAALVGGVVGGSALIGAVHQHNTERSLAELLSRSAVTARVLRDGAEQVIAAEELVPGDVVAVGPGDAIPADCRVLTADGLEADESSLTGESLPVGKTADPVVAAAVADRRSMLYEGTTVAAGHGTAVVVATGDETEAGRSLALARQAPPASGVETRLGTLTNAALPLAAGSAIAVAGAGLLRGVPLAETAATAANLAVASVPEGLPFLVSAAQLAAARRLAEHGALVRNPRTIEALGRVDVLCFDKTGTLTEGKLLLAGVGDGDGRRYAPPDRLDEQLTLTLATALRATPAAENPEELPQQTDRAVRHGAGTPGVTEQTGAPGWAAVGGLPFEPSRGYHATVGRTGDRLLLSVKGAPETVLPRCAARRTDAGDEPLDEAGRAALHGMLAERARAGHRILAVAECPVGAETVTDEQVDGLVFVGFLALADGVRESAAPAVRRIRQAGVHTIMITGDHPATAEAIASIISPDHGDQRVVTAAELDRLDDEALADRLTRTDVVARCTPAHKVRIIQALQRHGRTVAMTGDGANDAPAIRLADVGIALGQRGTPAARAAADLVVTDDRLETIIATLVEGRAMWSSVRHALSILVGGNLGEIAFSVLTAAATGRSALTGRQLLLVNLLTDLAPALAIAVRPPAANGADGADSLLREGPDTSLGATMTREIALRAAATTLGATAGWTLARYTGRQRRAGTVALAALVGTQLGQTVLAGGTSPAVLASATVSLGVLVAVVQTPGLSQFFGCTPLGPVGWSIAAGSALGATVANGALTRLVDRLPQPGVRPAADHDGGPAADR</sequence>
<dbReference type="InterPro" id="IPR036412">
    <property type="entry name" value="HAD-like_sf"/>
</dbReference>
<dbReference type="SFLD" id="SFLDG00002">
    <property type="entry name" value="C1.7:_P-type_atpase_like"/>
    <property type="match status" value="1"/>
</dbReference>
<dbReference type="Pfam" id="PF00690">
    <property type="entry name" value="Cation_ATPase_N"/>
    <property type="match status" value="1"/>
</dbReference>
<keyword evidence="5" id="KW-1278">Translocase</keyword>
<dbReference type="Pfam" id="PF00122">
    <property type="entry name" value="E1-E2_ATPase"/>
    <property type="match status" value="1"/>
</dbReference>
<keyword evidence="3" id="KW-0547">Nucleotide-binding</keyword>
<evidence type="ECO:0000313" key="11">
    <source>
        <dbReference type="EMBL" id="GAA4568392.1"/>
    </source>
</evidence>
<dbReference type="SUPFAM" id="SSF55008">
    <property type="entry name" value="HMA, heavy metal-associated domain"/>
    <property type="match status" value="1"/>
</dbReference>
<dbReference type="InterPro" id="IPR023299">
    <property type="entry name" value="ATPase_P-typ_cyto_dom_N"/>
</dbReference>
<evidence type="ECO:0000256" key="2">
    <source>
        <dbReference type="ARBA" id="ARBA00022692"/>
    </source>
</evidence>
<gene>
    <name evidence="11" type="ORF">GCM10023176_22710</name>
</gene>
<dbReference type="SUPFAM" id="SSF81660">
    <property type="entry name" value="Metal cation-transporting ATPase, ATP-binding domain N"/>
    <property type="match status" value="1"/>
</dbReference>
<organism evidence="11 12">
    <name type="scientific">Micromonospora coerulea</name>
    <dbReference type="NCBI Taxonomy" id="47856"/>
    <lineage>
        <taxon>Bacteria</taxon>
        <taxon>Bacillati</taxon>
        <taxon>Actinomycetota</taxon>
        <taxon>Actinomycetes</taxon>
        <taxon>Micromonosporales</taxon>
        <taxon>Micromonosporaceae</taxon>
        <taxon>Micromonospora</taxon>
    </lineage>
</organism>
<dbReference type="SUPFAM" id="SSF81665">
    <property type="entry name" value="Calcium ATPase, transmembrane domain M"/>
    <property type="match status" value="1"/>
</dbReference>
<evidence type="ECO:0000259" key="10">
    <source>
        <dbReference type="SMART" id="SM00831"/>
    </source>
</evidence>
<dbReference type="InterPro" id="IPR008250">
    <property type="entry name" value="ATPase_P-typ_transduc_dom_A_sf"/>
</dbReference>
<protein>
    <submittedName>
        <fullName evidence="11">Cation-translocating P-type ATPase</fullName>
    </submittedName>
</protein>
<evidence type="ECO:0000256" key="6">
    <source>
        <dbReference type="ARBA" id="ARBA00022989"/>
    </source>
</evidence>
<proteinExistence type="predicted"/>
<dbReference type="Gene3D" id="3.40.50.1000">
    <property type="entry name" value="HAD superfamily/HAD-like"/>
    <property type="match status" value="2"/>
</dbReference>
<dbReference type="InterPro" id="IPR001757">
    <property type="entry name" value="P_typ_ATPase"/>
</dbReference>
<dbReference type="InterPro" id="IPR018303">
    <property type="entry name" value="ATPase_P-typ_P_site"/>
</dbReference>
<evidence type="ECO:0000256" key="9">
    <source>
        <dbReference type="SAM" id="MobiDB-lite"/>
    </source>
</evidence>
<evidence type="ECO:0000313" key="12">
    <source>
        <dbReference type="Proteomes" id="UP001500307"/>
    </source>
</evidence>
<keyword evidence="12" id="KW-1185">Reference proteome</keyword>
<dbReference type="InterPro" id="IPR023214">
    <property type="entry name" value="HAD_sf"/>
</dbReference>
<dbReference type="InterPro" id="IPR006068">
    <property type="entry name" value="ATPase_P-typ_cation-transptr_C"/>
</dbReference>
<dbReference type="Pfam" id="PF00689">
    <property type="entry name" value="Cation_ATPase_C"/>
    <property type="match status" value="1"/>
</dbReference>
<dbReference type="SUPFAM" id="SSF56784">
    <property type="entry name" value="HAD-like"/>
    <property type="match status" value="1"/>
</dbReference>
<dbReference type="InterPro" id="IPR004014">
    <property type="entry name" value="ATPase_P-typ_cation-transptr_N"/>
</dbReference>
<accession>A0ABP8SFS2</accession>
<dbReference type="PROSITE" id="PS00154">
    <property type="entry name" value="ATPASE_E1_E2"/>
    <property type="match status" value="1"/>
</dbReference>
<name>A0ABP8SFS2_9ACTN</name>
<dbReference type="RefSeq" id="WP_346118769.1">
    <property type="nucleotide sequence ID" value="NZ_BAABGU010000010.1"/>
</dbReference>
<keyword evidence="7" id="KW-0472">Membrane</keyword>
<dbReference type="Gene3D" id="3.40.1110.10">
    <property type="entry name" value="Calcium-transporting ATPase, cytoplasmic domain N"/>
    <property type="match status" value="1"/>
</dbReference>
<keyword evidence="2" id="KW-0812">Transmembrane</keyword>
<feature type="region of interest" description="Disordered" evidence="9">
    <location>
        <begin position="452"/>
        <end position="476"/>
    </location>
</feature>
<dbReference type="InterPro" id="IPR059000">
    <property type="entry name" value="ATPase_P-type_domA"/>
</dbReference>
<dbReference type="Gene3D" id="1.20.1110.10">
    <property type="entry name" value="Calcium-transporting ATPase, transmembrane domain"/>
    <property type="match status" value="2"/>
</dbReference>
<dbReference type="NCBIfam" id="TIGR01494">
    <property type="entry name" value="ATPase_P-type"/>
    <property type="match status" value="2"/>
</dbReference>
<comment type="subcellular location">
    <subcellularLocation>
        <location evidence="1">Cell membrane</location>
        <topology evidence="1">Multi-pass membrane protein</topology>
    </subcellularLocation>
</comment>
<dbReference type="PRINTS" id="PR00119">
    <property type="entry name" value="CATATPASE"/>
</dbReference>
<dbReference type="InterPro" id="IPR044492">
    <property type="entry name" value="P_typ_ATPase_HD_dom"/>
</dbReference>
<evidence type="ECO:0000256" key="7">
    <source>
        <dbReference type="ARBA" id="ARBA00023136"/>
    </source>
</evidence>
<evidence type="ECO:0000256" key="1">
    <source>
        <dbReference type="ARBA" id="ARBA00004651"/>
    </source>
</evidence>
<dbReference type="InterPro" id="IPR023298">
    <property type="entry name" value="ATPase_P-typ_TM_dom_sf"/>
</dbReference>
<keyword evidence="4" id="KW-0067">ATP-binding</keyword>
<dbReference type="SFLD" id="SFLDS00003">
    <property type="entry name" value="Haloacid_Dehalogenase"/>
    <property type="match status" value="1"/>
</dbReference>
<evidence type="ECO:0000256" key="5">
    <source>
        <dbReference type="ARBA" id="ARBA00022967"/>
    </source>
</evidence>
<dbReference type="EMBL" id="BAABGU010000010">
    <property type="protein sequence ID" value="GAA4568392.1"/>
    <property type="molecule type" value="Genomic_DNA"/>
</dbReference>
<comment type="catalytic activity">
    <reaction evidence="8">
        <text>ATP + H2O = ADP + phosphate + H(+)</text>
        <dbReference type="Rhea" id="RHEA:13065"/>
        <dbReference type="ChEBI" id="CHEBI:15377"/>
        <dbReference type="ChEBI" id="CHEBI:15378"/>
        <dbReference type="ChEBI" id="CHEBI:30616"/>
        <dbReference type="ChEBI" id="CHEBI:43474"/>
        <dbReference type="ChEBI" id="CHEBI:456216"/>
    </reaction>
</comment>
<dbReference type="SMART" id="SM00831">
    <property type="entry name" value="Cation_ATPase_N"/>
    <property type="match status" value="1"/>
</dbReference>
<dbReference type="InterPro" id="IPR036163">
    <property type="entry name" value="HMA_dom_sf"/>
</dbReference>
<feature type="region of interest" description="Disordered" evidence="9">
    <location>
        <begin position="173"/>
        <end position="193"/>
    </location>
</feature>
<evidence type="ECO:0000256" key="4">
    <source>
        <dbReference type="ARBA" id="ARBA00022840"/>
    </source>
</evidence>
<comment type="caution">
    <text evidence="11">The sequence shown here is derived from an EMBL/GenBank/DDBJ whole genome shotgun (WGS) entry which is preliminary data.</text>
</comment>
<evidence type="ECO:0000256" key="8">
    <source>
        <dbReference type="ARBA" id="ARBA00049360"/>
    </source>
</evidence>
<dbReference type="Gene3D" id="2.70.150.10">
    <property type="entry name" value="Calcium-transporting ATPase, cytoplasmic transduction domain A"/>
    <property type="match status" value="1"/>
</dbReference>
<dbReference type="PANTHER" id="PTHR42861">
    <property type="entry name" value="CALCIUM-TRANSPORTING ATPASE"/>
    <property type="match status" value="1"/>
</dbReference>
<dbReference type="Pfam" id="PF00702">
    <property type="entry name" value="Hydrolase"/>
    <property type="match status" value="1"/>
</dbReference>